<sequence>MISLITGLPGMGKTSLMVYMLLNRKDLQNRPVYVDGIPELQVKHEEVPEGESMETWHQWAPDGSILVIDEAQRVFRPRPAGAKVPDYVQALETHRHKGIDIFVLTQHPRLIDVHLRSLIGEHRNISRTMLGLRRVSYWQRCANPEARADVAEAKNSIFMPKKSVFGMYKSASEHTKLKGSVSAWIYIIPVVIVIVGYLMSYVWASYQRKVHPEQVQQQQTQQYQQQPQNYQQQAGGQAQPPGSYADQSANNQQPPAPDNNLKPEDWQPAIDGQPWTAPIYNGQNRNIQTMPYPVACVQTDTSCNCYTEQATPIDVPTKQCQNYVKNGIYNPYKARQETADNLPQGSYSGGSGASVLTLDSSAKPTMAHAETKGTMGQ</sequence>
<dbReference type="SUPFAM" id="SSF52540">
    <property type="entry name" value="P-loop containing nucleoside triphosphate hydrolases"/>
    <property type="match status" value="1"/>
</dbReference>
<evidence type="ECO:0000313" key="5">
    <source>
        <dbReference type="Proteomes" id="UP000077589"/>
    </source>
</evidence>
<evidence type="ECO:0000256" key="1">
    <source>
        <dbReference type="SAM" id="MobiDB-lite"/>
    </source>
</evidence>
<evidence type="ECO:0000256" key="2">
    <source>
        <dbReference type="SAM" id="Phobius"/>
    </source>
</evidence>
<feature type="region of interest" description="Disordered" evidence="1">
    <location>
        <begin position="218"/>
        <end position="278"/>
    </location>
</feature>
<dbReference type="RefSeq" id="WP_064087831.1">
    <property type="nucleotide sequence ID" value="NZ_LXSG01000033.1"/>
</dbReference>
<proteinExistence type="predicted"/>
<reference evidence="5" key="1">
    <citation type="submission" date="2016-05" db="EMBL/GenBank/DDBJ databases">
        <title>Draft genome of Corynebacterium afermentans subsp. afermentans LCDC 88199T.</title>
        <authorList>
            <person name="Bernier A.-M."/>
            <person name="Bernard K."/>
        </authorList>
    </citation>
    <scope>NUCLEOTIDE SEQUENCE [LARGE SCALE GENOMIC DNA]</scope>
    <source>
        <strain evidence="5">NML04-0072</strain>
    </source>
</reference>
<gene>
    <name evidence="4" type="ORF">A7P90_07300</name>
</gene>
<dbReference type="Proteomes" id="UP000077589">
    <property type="component" value="Unassembled WGS sequence"/>
</dbReference>
<protein>
    <submittedName>
        <fullName evidence="4">Zonular occludens toxin family protein</fullName>
    </submittedName>
</protein>
<dbReference type="Pfam" id="PF05707">
    <property type="entry name" value="Zot"/>
    <property type="match status" value="1"/>
</dbReference>
<organism evidence="4 5">
    <name type="scientific">Eikenella corrodens</name>
    <dbReference type="NCBI Taxonomy" id="539"/>
    <lineage>
        <taxon>Bacteria</taxon>
        <taxon>Pseudomonadati</taxon>
        <taxon>Pseudomonadota</taxon>
        <taxon>Betaproteobacteria</taxon>
        <taxon>Neisseriales</taxon>
        <taxon>Neisseriaceae</taxon>
        <taxon>Eikenella</taxon>
    </lineage>
</organism>
<comment type="caution">
    <text evidence="4">The sequence shown here is derived from an EMBL/GenBank/DDBJ whole genome shotgun (WGS) entry which is preliminary data.</text>
</comment>
<dbReference type="InterPro" id="IPR027417">
    <property type="entry name" value="P-loop_NTPase"/>
</dbReference>
<dbReference type="Gene3D" id="3.40.50.300">
    <property type="entry name" value="P-loop containing nucleotide triphosphate hydrolases"/>
    <property type="match status" value="1"/>
</dbReference>
<feature type="transmembrane region" description="Helical" evidence="2">
    <location>
        <begin position="183"/>
        <end position="204"/>
    </location>
</feature>
<name>A0A1A9RI02_EIKCO</name>
<dbReference type="InterPro" id="IPR008900">
    <property type="entry name" value="Zot_N"/>
</dbReference>
<dbReference type="AlphaFoldDB" id="A0A1A9RI02"/>
<keyword evidence="2" id="KW-0472">Membrane</keyword>
<feature type="domain" description="Zona occludens toxin N-terminal" evidence="3">
    <location>
        <begin position="1"/>
        <end position="174"/>
    </location>
</feature>
<evidence type="ECO:0000259" key="3">
    <source>
        <dbReference type="Pfam" id="PF05707"/>
    </source>
</evidence>
<feature type="compositionally biased region" description="Low complexity" evidence="1">
    <location>
        <begin position="218"/>
        <end position="253"/>
    </location>
</feature>
<keyword evidence="2" id="KW-0812">Transmembrane</keyword>
<accession>A0A1A9RI02</accession>
<dbReference type="EMBL" id="LXSG01000033">
    <property type="protein sequence ID" value="OAM18718.1"/>
    <property type="molecule type" value="Genomic_DNA"/>
</dbReference>
<dbReference type="OrthoDB" id="8809170at2"/>
<keyword evidence="2" id="KW-1133">Transmembrane helix</keyword>
<evidence type="ECO:0000313" key="4">
    <source>
        <dbReference type="EMBL" id="OAM18718.1"/>
    </source>
</evidence>